<evidence type="ECO:0000313" key="1">
    <source>
        <dbReference type="EMBL" id="AGF85539.1"/>
    </source>
</evidence>
<name>M1PC62_9VIRU</name>
<reference evidence="1 2" key="1">
    <citation type="submission" date="2012-10" db="EMBL/GenBank/DDBJ databases">
        <title>Complete genome sequence of Moumouvirus goulette.</title>
        <authorList>
            <person name="Fournous G."/>
            <person name="Bougalmi M."/>
            <person name="Colson P."/>
        </authorList>
    </citation>
    <scope>NUCLEOTIDE SEQUENCE [LARGE SCALE GENOMIC DNA]</scope>
</reference>
<accession>M1PC62</accession>
<sequence>MEIQEQDYENLNPYQNENIHGCELISDYNNSDTNENNEIEMSSNLKTIGGKHYVKPRYTKFIVTDEYLLDFLLKKYRLEKNKLIHTIQEQKKREYKSMIIEFFYKENVNIKHKNIKEQYKILKKWNESGLEISLEDLDNYYEEKIKNYL</sequence>
<organism evidence="1 2">
    <name type="scientific">Moumouvirus goulette</name>
    <dbReference type="NCBI Taxonomy" id="1247379"/>
    <lineage>
        <taxon>Viruses</taxon>
        <taxon>Varidnaviria</taxon>
        <taxon>Bamfordvirae</taxon>
        <taxon>Nucleocytoviricota</taxon>
        <taxon>Megaviricetes</taxon>
        <taxon>Imitervirales</taxon>
        <taxon>Mimiviridae</taxon>
        <taxon>Megamimivirinae</taxon>
        <taxon>Moumouvirus</taxon>
        <taxon>Moumouvirus goulettemassiliense</taxon>
    </lineage>
</organism>
<protein>
    <submittedName>
        <fullName evidence="1">Uncharacterized protein</fullName>
    </submittedName>
</protein>
<keyword evidence="2" id="KW-1185">Reference proteome</keyword>
<dbReference type="EMBL" id="KC008572">
    <property type="protein sequence ID" value="AGF85539.1"/>
    <property type="molecule type" value="Genomic_DNA"/>
</dbReference>
<gene>
    <name evidence="1" type="ORF">glt_00734</name>
</gene>
<proteinExistence type="predicted"/>
<evidence type="ECO:0000313" key="2">
    <source>
        <dbReference type="Proteomes" id="UP000241071"/>
    </source>
</evidence>
<dbReference type="Proteomes" id="UP000241071">
    <property type="component" value="Segment"/>
</dbReference>